<proteinExistence type="predicted"/>
<gene>
    <name evidence="2" type="ORF">DFH08DRAFT_942419</name>
</gene>
<evidence type="ECO:0000256" key="1">
    <source>
        <dbReference type="SAM" id="MobiDB-lite"/>
    </source>
</evidence>
<feature type="compositionally biased region" description="Polar residues" evidence="1">
    <location>
        <begin position="146"/>
        <end position="156"/>
    </location>
</feature>
<feature type="region of interest" description="Disordered" evidence="1">
    <location>
        <begin position="138"/>
        <end position="183"/>
    </location>
</feature>
<dbReference type="AlphaFoldDB" id="A0AAD7EF12"/>
<name>A0AAD7EF12_9AGAR</name>
<sequence length="399" mass="43832">MKLEPPHSQIPSESLQAKEDALRLKLKVIQLELQVIELDRQNNRLKKKRAADAVRIAALEAQIQGYPNALGVTKREDPQRHVLTPDTDIVNEDDMPESPKEPILVNSTLESLGFGITEDDEGPENYGIGAEESALNDLGRAPESPLSATPAQPSAERTSREAPSPVLPDRIPHERDSKSVEIQPEMNLNKPVPEVVVTKPEKKKKKVTKPELDDQFTRVTLFKSEDADGALDISNIGGIFGLGPPLEVDGKYNQGFARTVIADAFGGVRAGYFHNFGDPKPGQAATIPFFTLPRSWNTALPACPGQHGLGLFALDGAPVAPRLVNLFVGEGTTWIPLPLSLRDIQGDIPVPDSTRTCRKQSKLPNWNNIHTFIFDPRHQARAPSRTARRRDGSQNGRHI</sequence>
<protein>
    <submittedName>
        <fullName evidence="2">Uncharacterized protein</fullName>
    </submittedName>
</protein>
<evidence type="ECO:0000313" key="3">
    <source>
        <dbReference type="Proteomes" id="UP001218218"/>
    </source>
</evidence>
<reference evidence="2" key="1">
    <citation type="submission" date="2023-03" db="EMBL/GenBank/DDBJ databases">
        <title>Massive genome expansion in bonnet fungi (Mycena s.s.) driven by repeated elements and novel gene families across ecological guilds.</title>
        <authorList>
            <consortium name="Lawrence Berkeley National Laboratory"/>
            <person name="Harder C.B."/>
            <person name="Miyauchi S."/>
            <person name="Viragh M."/>
            <person name="Kuo A."/>
            <person name="Thoen E."/>
            <person name="Andreopoulos B."/>
            <person name="Lu D."/>
            <person name="Skrede I."/>
            <person name="Drula E."/>
            <person name="Henrissat B."/>
            <person name="Morin E."/>
            <person name="Kohler A."/>
            <person name="Barry K."/>
            <person name="LaButti K."/>
            <person name="Morin E."/>
            <person name="Salamov A."/>
            <person name="Lipzen A."/>
            <person name="Mereny Z."/>
            <person name="Hegedus B."/>
            <person name="Baldrian P."/>
            <person name="Stursova M."/>
            <person name="Weitz H."/>
            <person name="Taylor A."/>
            <person name="Grigoriev I.V."/>
            <person name="Nagy L.G."/>
            <person name="Martin F."/>
            <person name="Kauserud H."/>
        </authorList>
    </citation>
    <scope>NUCLEOTIDE SEQUENCE</scope>
    <source>
        <strain evidence="2">CBHHK002</strain>
    </source>
</reference>
<feature type="compositionally biased region" description="Basic and acidic residues" evidence="1">
    <location>
        <begin position="170"/>
        <end position="179"/>
    </location>
</feature>
<evidence type="ECO:0000313" key="2">
    <source>
        <dbReference type="EMBL" id="KAJ7319043.1"/>
    </source>
</evidence>
<dbReference type="Proteomes" id="UP001218218">
    <property type="component" value="Unassembled WGS sequence"/>
</dbReference>
<comment type="caution">
    <text evidence="2">The sequence shown here is derived from an EMBL/GenBank/DDBJ whole genome shotgun (WGS) entry which is preliminary data.</text>
</comment>
<feature type="region of interest" description="Disordered" evidence="1">
    <location>
        <begin position="377"/>
        <end position="399"/>
    </location>
</feature>
<organism evidence="2 3">
    <name type="scientific">Mycena albidolilacea</name>
    <dbReference type="NCBI Taxonomy" id="1033008"/>
    <lineage>
        <taxon>Eukaryota</taxon>
        <taxon>Fungi</taxon>
        <taxon>Dikarya</taxon>
        <taxon>Basidiomycota</taxon>
        <taxon>Agaricomycotina</taxon>
        <taxon>Agaricomycetes</taxon>
        <taxon>Agaricomycetidae</taxon>
        <taxon>Agaricales</taxon>
        <taxon>Marasmiineae</taxon>
        <taxon>Mycenaceae</taxon>
        <taxon>Mycena</taxon>
    </lineage>
</organism>
<accession>A0AAD7EF12</accession>
<keyword evidence="3" id="KW-1185">Reference proteome</keyword>
<dbReference type="EMBL" id="JARIHO010000055">
    <property type="protein sequence ID" value="KAJ7319043.1"/>
    <property type="molecule type" value="Genomic_DNA"/>
</dbReference>